<dbReference type="OrthoDB" id="901433at2759"/>
<evidence type="ECO:0000256" key="3">
    <source>
        <dbReference type="ARBA" id="ARBA00023121"/>
    </source>
</evidence>
<dbReference type="PANTHER" id="PTHR33076">
    <property type="entry name" value="NON-SPECIFIC LIPID-TRANSFER PROTEIN 2-RELATED"/>
    <property type="match status" value="1"/>
</dbReference>
<feature type="signal peptide" evidence="5">
    <location>
        <begin position="1"/>
        <end position="24"/>
    </location>
</feature>
<dbReference type="PROSITE" id="PS00597">
    <property type="entry name" value="PLANT_LTP"/>
    <property type="match status" value="1"/>
</dbReference>
<keyword evidence="2 4" id="KW-0813">Transport</keyword>
<comment type="similarity">
    <text evidence="1 4">Belongs to the plant LTP family.</text>
</comment>
<keyword evidence="3 4" id="KW-0446">Lipid-binding</keyword>
<evidence type="ECO:0000259" key="6">
    <source>
        <dbReference type="SMART" id="SM00499"/>
    </source>
</evidence>
<dbReference type="SUPFAM" id="SSF47699">
    <property type="entry name" value="Bifunctional inhibitor/lipid-transfer protein/seed storage 2S albumin"/>
    <property type="match status" value="1"/>
</dbReference>
<protein>
    <recommendedName>
        <fullName evidence="4">Non-specific lipid-transfer protein</fullName>
    </recommendedName>
</protein>
<organism evidence="7 8">
    <name type="scientific">Handroanthus impetiginosus</name>
    <dbReference type="NCBI Taxonomy" id="429701"/>
    <lineage>
        <taxon>Eukaryota</taxon>
        <taxon>Viridiplantae</taxon>
        <taxon>Streptophyta</taxon>
        <taxon>Embryophyta</taxon>
        <taxon>Tracheophyta</taxon>
        <taxon>Spermatophyta</taxon>
        <taxon>Magnoliopsida</taxon>
        <taxon>eudicotyledons</taxon>
        <taxon>Gunneridae</taxon>
        <taxon>Pentapetalae</taxon>
        <taxon>asterids</taxon>
        <taxon>lamiids</taxon>
        <taxon>Lamiales</taxon>
        <taxon>Bignoniaceae</taxon>
        <taxon>Crescentiina</taxon>
        <taxon>Tabebuia alliance</taxon>
        <taxon>Handroanthus</taxon>
    </lineage>
</organism>
<evidence type="ECO:0000256" key="2">
    <source>
        <dbReference type="ARBA" id="ARBA00022448"/>
    </source>
</evidence>
<keyword evidence="8" id="KW-1185">Reference proteome</keyword>
<gene>
    <name evidence="7" type="ORF">CDL12_06636</name>
</gene>
<evidence type="ECO:0000313" key="7">
    <source>
        <dbReference type="EMBL" id="PIN20678.1"/>
    </source>
</evidence>
<dbReference type="InterPro" id="IPR000528">
    <property type="entry name" value="Plant_nsLTP"/>
</dbReference>
<dbReference type="GO" id="GO:0006869">
    <property type="term" value="P:lipid transport"/>
    <property type="evidence" value="ECO:0007669"/>
    <property type="project" value="InterPro"/>
</dbReference>
<keyword evidence="5" id="KW-0732">Signal</keyword>
<evidence type="ECO:0000313" key="8">
    <source>
        <dbReference type="Proteomes" id="UP000231279"/>
    </source>
</evidence>
<dbReference type="EMBL" id="NKXS01001067">
    <property type="protein sequence ID" value="PIN20678.1"/>
    <property type="molecule type" value="Genomic_DNA"/>
</dbReference>
<dbReference type="SMART" id="SM00499">
    <property type="entry name" value="AAI"/>
    <property type="match status" value="1"/>
</dbReference>
<reference evidence="8" key="1">
    <citation type="journal article" date="2018" name="Gigascience">
        <title>Genome assembly of the Pink Ipe (Handroanthus impetiginosus, Bignoniaceae), a highly valued, ecologically keystone Neotropical timber forest tree.</title>
        <authorList>
            <person name="Silva-Junior O.B."/>
            <person name="Grattapaglia D."/>
            <person name="Novaes E."/>
            <person name="Collevatti R.G."/>
        </authorList>
    </citation>
    <scope>NUCLEOTIDE SEQUENCE [LARGE SCALE GENOMIC DNA]</scope>
    <source>
        <strain evidence="8">cv. UFG-1</strain>
    </source>
</reference>
<comment type="caution">
    <text evidence="7">The sequence shown here is derived from an EMBL/GenBank/DDBJ whole genome shotgun (WGS) entry which is preliminary data.</text>
</comment>
<dbReference type="InterPro" id="IPR036312">
    <property type="entry name" value="Bifun_inhib/LTP/seed_sf"/>
</dbReference>
<feature type="domain" description="Bifunctional inhibitor/plant lipid transfer protein/seed storage helical" evidence="6">
    <location>
        <begin position="27"/>
        <end position="113"/>
    </location>
</feature>
<proteinExistence type="inferred from homology"/>
<dbReference type="PRINTS" id="PR00382">
    <property type="entry name" value="LIPIDTRNSFER"/>
</dbReference>
<dbReference type="AlphaFoldDB" id="A0A2G9HT29"/>
<dbReference type="STRING" id="429701.A0A2G9HT29"/>
<evidence type="ECO:0000256" key="4">
    <source>
        <dbReference type="RuleBase" id="RU000628"/>
    </source>
</evidence>
<dbReference type="Pfam" id="PF00234">
    <property type="entry name" value="Tryp_alpha_amyl"/>
    <property type="match status" value="1"/>
</dbReference>
<comment type="function">
    <text evidence="4">Plant non-specific lipid-transfer proteins transfer phospholipids as well as galactolipids across membranes. May play a role in wax or cutin deposition in the cell walls of expanding epidermal cells and certain secretory tissues.</text>
</comment>
<dbReference type="Gene3D" id="1.10.110.10">
    <property type="entry name" value="Plant lipid-transfer and hydrophobic proteins"/>
    <property type="match status" value="1"/>
</dbReference>
<accession>A0A2G9HT29</accession>
<dbReference type="GO" id="GO:0008289">
    <property type="term" value="F:lipid binding"/>
    <property type="evidence" value="ECO:0007669"/>
    <property type="project" value="UniProtKB-KW"/>
</dbReference>
<evidence type="ECO:0000256" key="5">
    <source>
        <dbReference type="SAM" id="SignalP"/>
    </source>
</evidence>
<dbReference type="InterPro" id="IPR016140">
    <property type="entry name" value="Bifunc_inhib/LTP/seed_store"/>
</dbReference>
<dbReference type="CDD" id="cd01960">
    <property type="entry name" value="nsLTP1"/>
    <property type="match status" value="1"/>
</dbReference>
<feature type="chain" id="PRO_5013890202" description="Non-specific lipid-transfer protein" evidence="5">
    <location>
        <begin position="25"/>
        <end position="117"/>
    </location>
</feature>
<evidence type="ECO:0000256" key="1">
    <source>
        <dbReference type="ARBA" id="ARBA00009748"/>
    </source>
</evidence>
<sequence length="117" mass="12355">MKSCVAAIFALVALVLLVSHRGEAMTCGRVDVALAPCIGYLTGRDGDTPSPRCCAGVKAVKEMAQTTADKRACCSCVKDAANRHQDLKDAAAQSLPAKCDVQMDIIVSRDVNCDKIN</sequence>
<dbReference type="Proteomes" id="UP000231279">
    <property type="component" value="Unassembled WGS sequence"/>
</dbReference>
<name>A0A2G9HT29_9LAMI</name>